<dbReference type="SUPFAM" id="SSF52091">
    <property type="entry name" value="SpoIIaa-like"/>
    <property type="match status" value="1"/>
</dbReference>
<evidence type="ECO:0008006" key="3">
    <source>
        <dbReference type="Google" id="ProtNLM"/>
    </source>
</evidence>
<sequence>MLTVKRIGENRLDIALQGKLDAMQMRTALDELVMQSAGIEHGLMLYDIVSFHLPSLSAIGVELSRLPAMLKLVKQFDRVAVLTDKQWIKTVSELEGALFPGLTIKAFERHQQDQAEAWLVG</sequence>
<dbReference type="PATRIC" id="fig|754477.3.peg.1354"/>
<dbReference type="OrthoDB" id="7619266at2"/>
<proteinExistence type="predicted"/>
<dbReference type="EMBL" id="CP003380">
    <property type="protein sequence ID" value="AFJ02523.1"/>
    <property type="molecule type" value="Genomic_DNA"/>
</dbReference>
<dbReference type="Pfam" id="PF11964">
    <property type="entry name" value="SpoIIAA-like"/>
    <property type="match status" value="1"/>
</dbReference>
<dbReference type="eggNOG" id="ENOG5032RKG">
    <property type="taxonomic scope" value="Bacteria"/>
</dbReference>
<gene>
    <name evidence="1" type="ordered locus">Q7C_1373</name>
</gene>
<dbReference type="Proteomes" id="UP000009145">
    <property type="component" value="Chromosome"/>
</dbReference>
<dbReference type="STRING" id="754477.Q7C_1373"/>
<organism evidence="1 2">
    <name type="scientific">Methylophaga frappieri (strain ATCC BAA-2434 / DSM 25690 / JAM7)</name>
    <dbReference type="NCBI Taxonomy" id="754477"/>
    <lineage>
        <taxon>Bacteria</taxon>
        <taxon>Pseudomonadati</taxon>
        <taxon>Pseudomonadota</taxon>
        <taxon>Gammaproteobacteria</taxon>
        <taxon>Thiotrichales</taxon>
        <taxon>Piscirickettsiaceae</taxon>
        <taxon>Methylophaga</taxon>
    </lineage>
</organism>
<dbReference type="AlphaFoldDB" id="I1YHY0"/>
<protein>
    <recommendedName>
        <fullName evidence="3">STAS/SEC14 domain-containing protein</fullName>
    </recommendedName>
</protein>
<dbReference type="Gene3D" id="3.40.50.10600">
    <property type="entry name" value="SpoIIaa-like domains"/>
    <property type="match status" value="1"/>
</dbReference>
<dbReference type="RefSeq" id="WP_014703943.1">
    <property type="nucleotide sequence ID" value="NC_017856.1"/>
</dbReference>
<accession>I1YHY0</accession>
<evidence type="ECO:0000313" key="2">
    <source>
        <dbReference type="Proteomes" id="UP000009145"/>
    </source>
</evidence>
<keyword evidence="2" id="KW-1185">Reference proteome</keyword>
<dbReference type="KEGG" id="mec:Q7C_1373"/>
<dbReference type="InterPro" id="IPR038396">
    <property type="entry name" value="SpoIIAA-like_sf"/>
</dbReference>
<evidence type="ECO:0000313" key="1">
    <source>
        <dbReference type="EMBL" id="AFJ02523.1"/>
    </source>
</evidence>
<name>I1YHY0_METFJ</name>
<dbReference type="HOGENOM" id="CLU_137390_0_0_6"/>
<reference evidence="1 2" key="1">
    <citation type="journal article" date="2012" name="J. Bacteriol.">
        <title>Complete genome sequences of Methylophaga sp. strain JAM1 and Methylophaga sp. strain JAM7.</title>
        <authorList>
            <person name="Villeneuve C."/>
            <person name="Martineau C."/>
            <person name="Mauffrey F."/>
            <person name="Villemur R."/>
        </authorList>
    </citation>
    <scope>NUCLEOTIDE SEQUENCE [LARGE SCALE GENOMIC DNA]</scope>
    <source>
        <strain evidence="1 2">JAM7</strain>
    </source>
</reference>
<dbReference type="InterPro" id="IPR036513">
    <property type="entry name" value="STAS_dom_sf"/>
</dbReference>
<dbReference type="InterPro" id="IPR021866">
    <property type="entry name" value="SpoIIAA-like"/>
</dbReference>